<dbReference type="InterPro" id="IPR005467">
    <property type="entry name" value="His_kinase_dom"/>
</dbReference>
<evidence type="ECO:0000259" key="9">
    <source>
        <dbReference type="PROSITE" id="PS50110"/>
    </source>
</evidence>
<accession>A0ABU5F4V2</accession>
<feature type="coiled-coil region" evidence="6">
    <location>
        <begin position="827"/>
        <end position="854"/>
    </location>
</feature>
<dbReference type="CDD" id="cd00082">
    <property type="entry name" value="HisKA"/>
    <property type="match status" value="1"/>
</dbReference>
<feature type="domain" description="Response regulatory" evidence="9">
    <location>
        <begin position="619"/>
        <end position="738"/>
    </location>
</feature>
<keyword evidence="3 5" id="KW-0597">Phosphoprotein</keyword>
<dbReference type="RefSeq" id="WP_320688829.1">
    <property type="nucleotide sequence ID" value="NZ_JAXBLV010000215.1"/>
</dbReference>
<dbReference type="InterPro" id="IPR011006">
    <property type="entry name" value="CheY-like_superfamily"/>
</dbReference>
<dbReference type="SMART" id="SM00387">
    <property type="entry name" value="HATPase_c"/>
    <property type="match status" value="1"/>
</dbReference>
<comment type="caution">
    <text evidence="11">The sequence shown here is derived from an EMBL/GenBank/DDBJ whole genome shotgun (WGS) entry which is preliminary data.</text>
</comment>
<dbReference type="InterPro" id="IPR007891">
    <property type="entry name" value="CHASE3"/>
</dbReference>
<feature type="domain" description="Histidine kinase" evidence="8">
    <location>
        <begin position="247"/>
        <end position="468"/>
    </location>
</feature>
<evidence type="ECO:0000256" key="7">
    <source>
        <dbReference type="SAM" id="Phobius"/>
    </source>
</evidence>
<keyword evidence="11" id="KW-0547">Nucleotide-binding</keyword>
<evidence type="ECO:0000259" key="10">
    <source>
        <dbReference type="PROSITE" id="PS50894"/>
    </source>
</evidence>
<evidence type="ECO:0000256" key="2">
    <source>
        <dbReference type="ARBA" id="ARBA00012438"/>
    </source>
</evidence>
<evidence type="ECO:0000256" key="6">
    <source>
        <dbReference type="SAM" id="Coils"/>
    </source>
</evidence>
<feature type="modified residue" description="Phosphohistidine" evidence="4">
    <location>
        <position position="797"/>
    </location>
</feature>
<dbReference type="Pfam" id="PF01627">
    <property type="entry name" value="Hpt"/>
    <property type="match status" value="1"/>
</dbReference>
<keyword evidence="7" id="KW-0812">Transmembrane</keyword>
<organism evidence="11 12">
    <name type="scientific">Gemmata algarum</name>
    <dbReference type="NCBI Taxonomy" id="2975278"/>
    <lineage>
        <taxon>Bacteria</taxon>
        <taxon>Pseudomonadati</taxon>
        <taxon>Planctomycetota</taxon>
        <taxon>Planctomycetia</taxon>
        <taxon>Gemmatales</taxon>
        <taxon>Gemmataceae</taxon>
        <taxon>Gemmata</taxon>
    </lineage>
</organism>
<keyword evidence="12" id="KW-1185">Reference proteome</keyword>
<dbReference type="InterPro" id="IPR004358">
    <property type="entry name" value="Sig_transdc_His_kin-like_C"/>
</dbReference>
<dbReference type="CDD" id="cd17546">
    <property type="entry name" value="REC_hyHK_CKI1_RcsC-like"/>
    <property type="match status" value="1"/>
</dbReference>
<dbReference type="InterPro" id="IPR036641">
    <property type="entry name" value="HPT_dom_sf"/>
</dbReference>
<reference evidence="12" key="1">
    <citation type="journal article" date="2023" name="Mar. Drugs">
        <title>Gemmata algarum, a Novel Planctomycete Isolated from an Algal Mat, Displays Antimicrobial Activity.</title>
        <authorList>
            <person name="Kumar G."/>
            <person name="Kallscheuer N."/>
            <person name="Kashif M."/>
            <person name="Ahamad S."/>
            <person name="Jagadeeshwari U."/>
            <person name="Pannikurungottu S."/>
            <person name="Haufschild T."/>
            <person name="Kabuu M."/>
            <person name="Sasikala C."/>
            <person name="Jogler C."/>
            <person name="Ramana C."/>
        </authorList>
    </citation>
    <scope>NUCLEOTIDE SEQUENCE [LARGE SCALE GENOMIC DNA]</scope>
    <source>
        <strain evidence="12">JC673</strain>
    </source>
</reference>
<dbReference type="InterPro" id="IPR001789">
    <property type="entry name" value="Sig_transdc_resp-reg_receiver"/>
</dbReference>
<gene>
    <name evidence="11" type="ORF">R5W23_003975</name>
</gene>
<dbReference type="InterPro" id="IPR003661">
    <property type="entry name" value="HisK_dim/P_dom"/>
</dbReference>
<dbReference type="InterPro" id="IPR036890">
    <property type="entry name" value="HATPase_C_sf"/>
</dbReference>
<dbReference type="GO" id="GO:0005524">
    <property type="term" value="F:ATP binding"/>
    <property type="evidence" value="ECO:0007669"/>
    <property type="project" value="UniProtKB-KW"/>
</dbReference>
<dbReference type="SUPFAM" id="SSF55874">
    <property type="entry name" value="ATPase domain of HSP90 chaperone/DNA topoisomerase II/histidine kinase"/>
    <property type="match status" value="1"/>
</dbReference>
<feature type="transmembrane region" description="Helical" evidence="7">
    <location>
        <begin position="24"/>
        <end position="44"/>
    </location>
</feature>
<proteinExistence type="predicted"/>
<keyword evidence="6" id="KW-0175">Coiled coil</keyword>
<dbReference type="InterPro" id="IPR003594">
    <property type="entry name" value="HATPase_dom"/>
</dbReference>
<dbReference type="Gene3D" id="1.20.120.160">
    <property type="entry name" value="HPT domain"/>
    <property type="match status" value="1"/>
</dbReference>
<dbReference type="Pfam" id="PF00512">
    <property type="entry name" value="HisKA"/>
    <property type="match status" value="1"/>
</dbReference>
<evidence type="ECO:0000313" key="11">
    <source>
        <dbReference type="EMBL" id="MDY3562509.1"/>
    </source>
</evidence>
<evidence type="ECO:0000256" key="5">
    <source>
        <dbReference type="PROSITE-ProRule" id="PRU00169"/>
    </source>
</evidence>
<dbReference type="Gene3D" id="1.10.287.130">
    <property type="match status" value="1"/>
</dbReference>
<evidence type="ECO:0000256" key="1">
    <source>
        <dbReference type="ARBA" id="ARBA00000085"/>
    </source>
</evidence>
<evidence type="ECO:0000256" key="3">
    <source>
        <dbReference type="ARBA" id="ARBA00022553"/>
    </source>
</evidence>
<dbReference type="EC" id="2.7.13.3" evidence="2"/>
<dbReference type="SMART" id="SM00448">
    <property type="entry name" value="REC"/>
    <property type="match status" value="1"/>
</dbReference>
<feature type="modified residue" description="4-aspartylphosphate" evidence="5">
    <location>
        <position position="668"/>
    </location>
</feature>
<dbReference type="InterPro" id="IPR008207">
    <property type="entry name" value="Sig_transdc_His_kin_Hpt_dom"/>
</dbReference>
<dbReference type="SUPFAM" id="SSF47384">
    <property type="entry name" value="Homodimeric domain of signal transducing histidine kinase"/>
    <property type="match status" value="1"/>
</dbReference>
<dbReference type="PROSITE" id="PS50110">
    <property type="entry name" value="RESPONSE_REGULATORY"/>
    <property type="match status" value="1"/>
</dbReference>
<dbReference type="PROSITE" id="PS50894">
    <property type="entry name" value="HPT"/>
    <property type="match status" value="1"/>
</dbReference>
<dbReference type="Gene3D" id="3.30.565.10">
    <property type="entry name" value="Histidine kinase-like ATPase, C-terminal domain"/>
    <property type="match status" value="1"/>
</dbReference>
<dbReference type="Proteomes" id="UP001272242">
    <property type="component" value="Unassembled WGS sequence"/>
</dbReference>
<protein>
    <recommendedName>
        <fullName evidence="2">histidine kinase</fullName>
        <ecNumber evidence="2">2.7.13.3</ecNumber>
    </recommendedName>
</protein>
<dbReference type="Pfam" id="PF00072">
    <property type="entry name" value="Response_reg"/>
    <property type="match status" value="1"/>
</dbReference>
<dbReference type="SUPFAM" id="SSF52172">
    <property type="entry name" value="CheY-like"/>
    <property type="match status" value="1"/>
</dbReference>
<dbReference type="Pfam" id="PF05227">
    <property type="entry name" value="CHASE3"/>
    <property type="match status" value="1"/>
</dbReference>
<keyword evidence="11" id="KW-0067">ATP-binding</keyword>
<keyword evidence="7" id="KW-0472">Membrane</keyword>
<comment type="catalytic activity">
    <reaction evidence="1">
        <text>ATP + protein L-histidine = ADP + protein N-phospho-L-histidine.</text>
        <dbReference type="EC" id="2.7.13.3"/>
    </reaction>
</comment>
<dbReference type="CDD" id="cd16922">
    <property type="entry name" value="HATPase_EvgS-ArcB-TorS-like"/>
    <property type="match status" value="1"/>
</dbReference>
<dbReference type="Gene3D" id="3.40.50.2300">
    <property type="match status" value="2"/>
</dbReference>
<dbReference type="PANTHER" id="PTHR45339:SF5">
    <property type="entry name" value="HISTIDINE KINASE"/>
    <property type="match status" value="1"/>
</dbReference>
<dbReference type="PANTHER" id="PTHR45339">
    <property type="entry name" value="HYBRID SIGNAL TRANSDUCTION HISTIDINE KINASE J"/>
    <property type="match status" value="1"/>
</dbReference>
<sequence>MSDYHTPSNHPAPGAGLSLRDRTWPAWCGVGLSVVALMASAVFARTTLQEYRDAVHWYQNTIEVLDELECFDAASFRARSSARAYALSGEDWQAARVHDSLSRTAVQVVRIRELAENNSNQQMLLKQFEPAFEQFRQRTTGLVEARRGGATANELARRSEELTDVSDTLVETSQAMQTEERRLLQARADAAEEAARWFGSAVAVCATAGTGLACASGFWVFQAMRRARRARDVAEEASRVKGEFLANVSHELRTPLNGIIGMTDLTLAGELPPDQRDRLLLVRESAGTLLTLVNDLLDLAKIEAGRLDLAPVRFELQRVVGRALRLLAERARNKGLALRCDIAPEVPTEAVGDPDRLVQMLTNLVSNAIKFTERGGITVRVRVPERDVSGLAVAFEVADTGIGIPANRLDMIFLPFEQADGSTTRKYGGTGLGLSIVDRLTRMMGGGVTVASELGRGSTFTATVRLGTVSSETILLPPASLTGVRVLVAKPPGPDRDTLARLLSGWAMRPETEDTPAGAVARLAAGGFGLVVVSEEQTGDPSGAEQVVSAAAGVPVIVLHWGAPGMPRRWAAVGLSAALARPYTPSDLFDAVMAALDPAVPADTTEPETAPLVPGRRLRLLLAEDNRINQRVAQEVLGRAGHTVVTVADGAQAVAAWEAGAFDTVLMDVQMPVMGGLEATAAIRARERARGDRRIPIVAMTARAMAGDEAECRAAGMDAYAPKPLDPVRLMQILAELVPAPSPPPPPAEPVCDLEWLPADLRYEIAALFITEVPGDLAAVRGAVAAGDAAHLARAAHRLAGSLESLRAGPNLAIARRLQAMGKSNDLTGAATALSELERELDRLTVALRAFVSARPTPSSSGT</sequence>
<dbReference type="PRINTS" id="PR00344">
    <property type="entry name" value="BCTRLSENSOR"/>
</dbReference>
<dbReference type="SMART" id="SM00388">
    <property type="entry name" value="HisKA"/>
    <property type="match status" value="1"/>
</dbReference>
<evidence type="ECO:0000259" key="8">
    <source>
        <dbReference type="PROSITE" id="PS50109"/>
    </source>
</evidence>
<dbReference type="Pfam" id="PF02518">
    <property type="entry name" value="HATPase_c"/>
    <property type="match status" value="1"/>
</dbReference>
<feature type="transmembrane region" description="Helical" evidence="7">
    <location>
        <begin position="197"/>
        <end position="221"/>
    </location>
</feature>
<evidence type="ECO:0000256" key="4">
    <source>
        <dbReference type="PROSITE-ProRule" id="PRU00110"/>
    </source>
</evidence>
<dbReference type="PROSITE" id="PS50109">
    <property type="entry name" value="HIS_KIN"/>
    <property type="match status" value="1"/>
</dbReference>
<dbReference type="EMBL" id="JAXBLV010000215">
    <property type="protein sequence ID" value="MDY3562509.1"/>
    <property type="molecule type" value="Genomic_DNA"/>
</dbReference>
<keyword evidence="7" id="KW-1133">Transmembrane helix</keyword>
<feature type="domain" description="HPt" evidence="10">
    <location>
        <begin position="758"/>
        <end position="851"/>
    </location>
</feature>
<dbReference type="InterPro" id="IPR036097">
    <property type="entry name" value="HisK_dim/P_sf"/>
</dbReference>
<dbReference type="SUPFAM" id="SSF47226">
    <property type="entry name" value="Histidine-containing phosphotransfer domain, HPT domain"/>
    <property type="match status" value="1"/>
</dbReference>
<name>A0ABU5F4V2_9BACT</name>
<evidence type="ECO:0000313" key="12">
    <source>
        <dbReference type="Proteomes" id="UP001272242"/>
    </source>
</evidence>